<dbReference type="Gene3D" id="1.10.10.10">
    <property type="entry name" value="Winged helix-like DNA-binding domain superfamily/Winged helix DNA-binding domain"/>
    <property type="match status" value="1"/>
</dbReference>
<dbReference type="EMBL" id="FNVO01000010">
    <property type="protein sequence ID" value="SEG74091.1"/>
    <property type="molecule type" value="Genomic_DNA"/>
</dbReference>
<keyword evidence="5" id="KW-1185">Reference proteome</keyword>
<evidence type="ECO:0000259" key="3">
    <source>
        <dbReference type="PROSITE" id="PS50043"/>
    </source>
</evidence>
<dbReference type="GO" id="GO:0005524">
    <property type="term" value="F:ATP binding"/>
    <property type="evidence" value="ECO:0007669"/>
    <property type="project" value="UniProtKB-KW"/>
</dbReference>
<keyword evidence="2" id="KW-0067">ATP-binding</keyword>
<dbReference type="GO" id="GO:0005737">
    <property type="term" value="C:cytoplasm"/>
    <property type="evidence" value="ECO:0007669"/>
    <property type="project" value="TreeGrafter"/>
</dbReference>
<dbReference type="Gene3D" id="3.40.50.300">
    <property type="entry name" value="P-loop containing nucleotide triphosphate hydrolases"/>
    <property type="match status" value="1"/>
</dbReference>
<dbReference type="AlphaFoldDB" id="A0A1H6CM97"/>
<dbReference type="InterPro" id="IPR027417">
    <property type="entry name" value="P-loop_NTPase"/>
</dbReference>
<dbReference type="SMART" id="SM00421">
    <property type="entry name" value="HTH_LUXR"/>
    <property type="match status" value="1"/>
</dbReference>
<dbReference type="GO" id="GO:0006355">
    <property type="term" value="P:regulation of DNA-templated transcription"/>
    <property type="evidence" value="ECO:0007669"/>
    <property type="project" value="InterPro"/>
</dbReference>
<dbReference type="PROSITE" id="PS50043">
    <property type="entry name" value="HTH_LUXR_2"/>
    <property type="match status" value="1"/>
</dbReference>
<dbReference type="CDD" id="cd06170">
    <property type="entry name" value="LuxR_C_like"/>
    <property type="match status" value="1"/>
</dbReference>
<organism evidence="4 5">
    <name type="scientific">Thermomonospora echinospora</name>
    <dbReference type="NCBI Taxonomy" id="1992"/>
    <lineage>
        <taxon>Bacteria</taxon>
        <taxon>Bacillati</taxon>
        <taxon>Actinomycetota</taxon>
        <taxon>Actinomycetes</taxon>
        <taxon>Streptosporangiales</taxon>
        <taxon>Thermomonosporaceae</taxon>
        <taxon>Thermomonospora</taxon>
    </lineage>
</organism>
<dbReference type="InterPro" id="IPR041664">
    <property type="entry name" value="AAA_16"/>
</dbReference>
<dbReference type="PANTHER" id="PTHR16305">
    <property type="entry name" value="TESTICULAR SOLUBLE ADENYLYL CYCLASE"/>
    <property type="match status" value="1"/>
</dbReference>
<dbReference type="PRINTS" id="PR00038">
    <property type="entry name" value="HTHLUXR"/>
</dbReference>
<dbReference type="InterPro" id="IPR016032">
    <property type="entry name" value="Sig_transdc_resp-reg_C-effctor"/>
</dbReference>
<dbReference type="Proteomes" id="UP000236723">
    <property type="component" value="Unassembled WGS sequence"/>
</dbReference>
<dbReference type="SUPFAM" id="SSF52540">
    <property type="entry name" value="P-loop containing nucleoside triphosphate hydrolases"/>
    <property type="match status" value="1"/>
</dbReference>
<keyword evidence="1" id="KW-0547">Nucleotide-binding</keyword>
<proteinExistence type="predicted"/>
<evidence type="ECO:0000256" key="1">
    <source>
        <dbReference type="ARBA" id="ARBA00022741"/>
    </source>
</evidence>
<gene>
    <name evidence="4" type="ORF">SAMN04489712_110188</name>
</gene>
<evidence type="ECO:0000256" key="2">
    <source>
        <dbReference type="ARBA" id="ARBA00022840"/>
    </source>
</evidence>
<dbReference type="Pfam" id="PF00196">
    <property type="entry name" value="GerE"/>
    <property type="match status" value="1"/>
</dbReference>
<dbReference type="InterPro" id="IPR000792">
    <property type="entry name" value="Tscrpt_reg_LuxR_C"/>
</dbReference>
<feature type="domain" description="HTH luxR-type" evidence="3">
    <location>
        <begin position="842"/>
        <end position="904"/>
    </location>
</feature>
<dbReference type="GO" id="GO:0003677">
    <property type="term" value="F:DNA binding"/>
    <property type="evidence" value="ECO:0007669"/>
    <property type="project" value="InterPro"/>
</dbReference>
<dbReference type="RefSeq" id="WP_200827401.1">
    <property type="nucleotide sequence ID" value="NZ_FNVO01000010.1"/>
</dbReference>
<dbReference type="SUPFAM" id="SSF46894">
    <property type="entry name" value="C-terminal effector domain of the bipartite response regulators"/>
    <property type="match status" value="1"/>
</dbReference>
<evidence type="ECO:0000313" key="5">
    <source>
        <dbReference type="Proteomes" id="UP000236723"/>
    </source>
</evidence>
<evidence type="ECO:0000313" key="4">
    <source>
        <dbReference type="EMBL" id="SEG74091.1"/>
    </source>
</evidence>
<dbReference type="Pfam" id="PF13191">
    <property type="entry name" value="AAA_16"/>
    <property type="match status" value="1"/>
</dbReference>
<name>A0A1H6CM97_9ACTN</name>
<sequence>MFIGREPERERVARLLVDARSGRSGALVIRGEAGIGKTALLDHVAAQAGDMRLLRGVGIEAEAELPFSGLHLLLHPFTDRFDVLPGRQAAALRSAFGLADEPAGDRFLIAAATLTLLSELAADRPLLCLVDDAQWLDRASSEALFFAARRLRADPICMVFAVRDTAQPFEVPGVQALRLGGLERACAVELLDAHLPGLAVPVRERLLEEAAGNPLALIELADALKDEGSPAAHPIGPLRVTGRIQETYRGRLGELPPPTRLLLLVAAAGTTDLGVVLRAAELLGASAADLGPAEEARLVVLSGDEIRFRHPLIRAVTYQDAPHHQRIAVHGALARALPGDEHADRRAWHLAAAATGPDEDVAAELERAARRAAHRGGTAAVAAAYERAARLSTESGAKARRIVSAARAAYDAGQPDRATRLATEAASLTDEPAVVAEATYIRAQVEYERTSPAADAALALEGATLIARSDPERAVSMLTEAVWSARDACAHDLVRRSVELLQAVRLPPGSALAPVAAGLIGYGHLVGGAAGQAVAPMRALVRAARAGEIEDFVERVIAGFAGLLSGDDEDATAVLESLAADARGQGALGWLPYVLEPLAIGRLLRGDLRGARADVAEGTSLAADIGMDMQVTVLDCISVWLEAVAGDETRCRSLADDVLEHATLHPTNAALASWGLGLLDLAAGRTDQALERLDEVCGGPARYDLLIRAVPDHVEAAVRSGRADLAARHLPALRAWAEHTGGPAATSLLLRCRALLSPGDEAGEYYSAALDGYRDGDHAYDAARTRLVYGEWLRRRRRRSEARDQLAQARDAFLRLGAAPWAERAQAELEVLGDRPIAQTHDTDLLKRLTPQELQVVRLAAAGYSNREIGAQLYLSPRTVGHHLYKAFPKIGVTRRMELTQLEL</sequence>
<dbReference type="PANTHER" id="PTHR16305:SF35">
    <property type="entry name" value="TRANSCRIPTIONAL ACTIVATOR DOMAIN"/>
    <property type="match status" value="1"/>
</dbReference>
<accession>A0A1H6CM97</accession>
<dbReference type="GO" id="GO:0004016">
    <property type="term" value="F:adenylate cyclase activity"/>
    <property type="evidence" value="ECO:0007669"/>
    <property type="project" value="TreeGrafter"/>
</dbReference>
<dbReference type="InterPro" id="IPR036388">
    <property type="entry name" value="WH-like_DNA-bd_sf"/>
</dbReference>
<protein>
    <submittedName>
        <fullName evidence="4">Regulatory protein, luxR family</fullName>
    </submittedName>
</protein>
<reference evidence="5" key="1">
    <citation type="submission" date="2016-10" db="EMBL/GenBank/DDBJ databases">
        <authorList>
            <person name="Varghese N."/>
            <person name="Submissions S."/>
        </authorList>
    </citation>
    <scope>NUCLEOTIDE SEQUENCE [LARGE SCALE GENOMIC DNA]</scope>
    <source>
        <strain evidence="5">DSM 43163</strain>
    </source>
</reference>